<comment type="cofactor">
    <cofactor evidence="1 9 10">
        <name>pyridoxal 5'-phosphate</name>
        <dbReference type="ChEBI" id="CHEBI:597326"/>
    </cofactor>
</comment>
<dbReference type="InterPro" id="IPR015424">
    <property type="entry name" value="PyrdxlP-dep_Trfase"/>
</dbReference>
<comment type="similarity">
    <text evidence="3 10">Belongs to the class-II pyridoxal-phosphate-dependent aminotransferase family. BioF subfamily.</text>
</comment>
<dbReference type="GO" id="GO:0030170">
    <property type="term" value="F:pyridoxal phosphate binding"/>
    <property type="evidence" value="ECO:0007669"/>
    <property type="project" value="InterPro"/>
</dbReference>
<dbReference type="HOGENOM" id="CLU_015846_11_0_7"/>
<evidence type="ECO:0000256" key="9">
    <source>
        <dbReference type="PIRSR" id="PIRSR604723-51"/>
    </source>
</evidence>
<dbReference type="PROSITE" id="PS00599">
    <property type="entry name" value="AA_TRANSFER_CLASS_2"/>
    <property type="match status" value="1"/>
</dbReference>
<evidence type="ECO:0000256" key="1">
    <source>
        <dbReference type="ARBA" id="ARBA00001933"/>
    </source>
</evidence>
<comment type="function">
    <text evidence="10">Catalyzes the decarboxylative condensation of pimeloyl-[acyl-carrier protein] and L-alanine to produce 8-amino-7-oxononanoate (AON), [acyl-carrier protein], and carbon dioxide.</text>
</comment>
<dbReference type="KEGG" id="gsb:GSUB_11420"/>
<evidence type="ECO:0000256" key="2">
    <source>
        <dbReference type="ARBA" id="ARBA00004746"/>
    </source>
</evidence>
<gene>
    <name evidence="12" type="ORF">GSUB_11420</name>
</gene>
<dbReference type="GO" id="GO:0009102">
    <property type="term" value="P:biotin biosynthetic process"/>
    <property type="evidence" value="ECO:0007669"/>
    <property type="project" value="UniProtKB-UniRule"/>
</dbReference>
<evidence type="ECO:0000256" key="3">
    <source>
        <dbReference type="ARBA" id="ARBA00010008"/>
    </source>
</evidence>
<proteinExistence type="inferred from homology"/>
<feature type="modified residue" description="N6-(pyridoxal phosphate)lysine" evidence="9">
    <location>
        <position position="238"/>
    </location>
</feature>
<dbReference type="InterPro" id="IPR004839">
    <property type="entry name" value="Aminotransferase_I/II_large"/>
</dbReference>
<dbReference type="PANTHER" id="PTHR13693">
    <property type="entry name" value="CLASS II AMINOTRANSFERASE/8-AMINO-7-OXONONANOATE SYNTHASE"/>
    <property type="match status" value="1"/>
</dbReference>
<reference evidence="12 13" key="1">
    <citation type="journal article" date="2015" name="Genome Announc.">
        <title>Genomes of Geoalkalibacter ferrihydriticus Z-0531T and Geoalkalibacter subterraneus Red1T, Two Haloalkaliphilic Metal-Reducing Deltaproteobacteria.</title>
        <authorList>
            <person name="Badalamenti J.P."/>
            <person name="Krajmalnik-Brown R."/>
            <person name="Torres C.I."/>
            <person name="Bond D.R."/>
        </authorList>
    </citation>
    <scope>NUCLEOTIDE SEQUENCE [LARGE SCALE GENOMIC DNA]</scope>
    <source>
        <strain evidence="12 13">Red1</strain>
    </source>
</reference>
<feature type="domain" description="Aminotransferase class I/classII large" evidence="11">
    <location>
        <begin position="37"/>
        <end position="381"/>
    </location>
</feature>
<keyword evidence="6" id="KW-0093">Biotin biosynthesis</keyword>
<dbReference type="GO" id="GO:0008710">
    <property type="term" value="F:8-amino-7-oxononanoate synthase activity"/>
    <property type="evidence" value="ECO:0007669"/>
    <property type="project" value="UniProtKB-UniRule"/>
</dbReference>
<dbReference type="Proteomes" id="UP000035036">
    <property type="component" value="Chromosome"/>
</dbReference>
<evidence type="ECO:0000256" key="5">
    <source>
        <dbReference type="ARBA" id="ARBA00022679"/>
    </source>
</evidence>
<dbReference type="InterPro" id="IPR015421">
    <property type="entry name" value="PyrdxlP-dep_Trfase_major"/>
</dbReference>
<comment type="pathway">
    <text evidence="2 10">Cofactor biosynthesis; biotin biosynthesis.</text>
</comment>
<dbReference type="SUPFAM" id="SSF53383">
    <property type="entry name" value="PLP-dependent transferases"/>
    <property type="match status" value="1"/>
</dbReference>
<dbReference type="OrthoDB" id="9807157at2"/>
<sequence>MNDFSDLLEELEQRGMRRFPRTLDGAQGPRMKMDGRDVLVLCSNNYLGLANHPHLVEAAARATRDLGTSSGASRLVSGSMRIHDEFEQRLADFKGTEAGLLFNSGYAANIGILQGLAGPGDVIFSDALNHASIIDGCRLSAARVLVYPHTDVQALEDLMQRERPDRKGHWFIVTDGVFSMDGDLAPLPELVALKKQYDALLMVDDAHGTGVLGDSGRGSGEHFGCLPDIDLHMGTLGKALGGFGAYLASSRAVVDLLINRARSLIFSTSLPPGVVAAGLEALAVIESDEGRRRRQDLWSLRELFAGPLREAGFDLCGSVTQIVPVLTGEPGPTMEATSRLLEAGIFLQGIRPPTVPEGKCRLRATLMSDHDPQDISHAAATLMELLGESR</sequence>
<accession>A0A0B5FG04</accession>
<keyword evidence="5 10" id="KW-0808">Transferase</keyword>
<dbReference type="Gene3D" id="3.40.640.10">
    <property type="entry name" value="Type I PLP-dependent aspartate aminotransferase-like (Major domain)"/>
    <property type="match status" value="1"/>
</dbReference>
<keyword evidence="13" id="KW-1185">Reference proteome</keyword>
<dbReference type="Gene3D" id="3.90.1150.10">
    <property type="entry name" value="Aspartate Aminotransferase, domain 1"/>
    <property type="match status" value="1"/>
</dbReference>
<dbReference type="PANTHER" id="PTHR13693:SF100">
    <property type="entry name" value="8-AMINO-7-OXONONANOATE SYNTHASE"/>
    <property type="match status" value="1"/>
</dbReference>
<evidence type="ECO:0000313" key="13">
    <source>
        <dbReference type="Proteomes" id="UP000035036"/>
    </source>
</evidence>
<dbReference type="STRING" id="483547.GSUB_11420"/>
<keyword evidence="7 9" id="KW-0663">Pyridoxal phosphate</keyword>
<dbReference type="EC" id="2.3.1.47" evidence="10"/>
<dbReference type="EMBL" id="CP010311">
    <property type="protein sequence ID" value="AJF07052.1"/>
    <property type="molecule type" value="Genomic_DNA"/>
</dbReference>
<dbReference type="AlphaFoldDB" id="A0A0B5FG04"/>
<comment type="catalytic activity">
    <reaction evidence="8 10">
        <text>6-carboxyhexanoyl-[ACP] + L-alanine + H(+) = (8S)-8-amino-7-oxononanoate + holo-[ACP] + CO2</text>
        <dbReference type="Rhea" id="RHEA:42288"/>
        <dbReference type="Rhea" id="RHEA-COMP:9685"/>
        <dbReference type="Rhea" id="RHEA-COMP:9955"/>
        <dbReference type="ChEBI" id="CHEBI:15378"/>
        <dbReference type="ChEBI" id="CHEBI:16526"/>
        <dbReference type="ChEBI" id="CHEBI:57972"/>
        <dbReference type="ChEBI" id="CHEBI:64479"/>
        <dbReference type="ChEBI" id="CHEBI:78846"/>
        <dbReference type="ChEBI" id="CHEBI:149468"/>
        <dbReference type="EC" id="2.3.1.47"/>
    </reaction>
</comment>
<evidence type="ECO:0000259" key="11">
    <source>
        <dbReference type="Pfam" id="PF00155"/>
    </source>
</evidence>
<dbReference type="UniPathway" id="UPA00078"/>
<dbReference type="Pfam" id="PF00155">
    <property type="entry name" value="Aminotran_1_2"/>
    <property type="match status" value="1"/>
</dbReference>
<dbReference type="RefSeq" id="WP_040200893.1">
    <property type="nucleotide sequence ID" value="NZ_CP010311.1"/>
</dbReference>
<evidence type="ECO:0000256" key="7">
    <source>
        <dbReference type="ARBA" id="ARBA00022898"/>
    </source>
</evidence>
<dbReference type="CDD" id="cd06454">
    <property type="entry name" value="KBL_like"/>
    <property type="match status" value="1"/>
</dbReference>
<name>A0A0B5FG04_9BACT</name>
<evidence type="ECO:0000256" key="10">
    <source>
        <dbReference type="RuleBase" id="RU003693"/>
    </source>
</evidence>
<protein>
    <recommendedName>
        <fullName evidence="10">8-amino-7-ketopelargonate synthase</fullName>
        <ecNumber evidence="10">2.3.1.47</ecNumber>
    </recommendedName>
</protein>
<dbReference type="NCBIfam" id="TIGR00858">
    <property type="entry name" value="bioF"/>
    <property type="match status" value="1"/>
</dbReference>
<organism evidence="12 13">
    <name type="scientific">Geoalkalibacter subterraneus</name>
    <dbReference type="NCBI Taxonomy" id="483547"/>
    <lineage>
        <taxon>Bacteria</taxon>
        <taxon>Pseudomonadati</taxon>
        <taxon>Thermodesulfobacteriota</taxon>
        <taxon>Desulfuromonadia</taxon>
        <taxon>Desulfuromonadales</taxon>
        <taxon>Geoalkalibacteraceae</taxon>
        <taxon>Geoalkalibacter</taxon>
    </lineage>
</organism>
<dbReference type="InterPro" id="IPR015422">
    <property type="entry name" value="PyrdxlP-dep_Trfase_small"/>
</dbReference>
<dbReference type="InterPro" id="IPR050087">
    <property type="entry name" value="AON_synthase_class-II"/>
</dbReference>
<dbReference type="InterPro" id="IPR004723">
    <property type="entry name" value="AONS_Archaea/Proteobacteria"/>
</dbReference>
<evidence type="ECO:0000256" key="4">
    <source>
        <dbReference type="ARBA" id="ARBA00011738"/>
    </source>
</evidence>
<evidence type="ECO:0000256" key="6">
    <source>
        <dbReference type="ARBA" id="ARBA00022756"/>
    </source>
</evidence>
<dbReference type="InterPro" id="IPR001917">
    <property type="entry name" value="Aminotrans_II_pyridoxalP_BS"/>
</dbReference>
<comment type="subunit">
    <text evidence="4 10">Homodimer.</text>
</comment>
<evidence type="ECO:0000313" key="12">
    <source>
        <dbReference type="EMBL" id="AJF07052.1"/>
    </source>
</evidence>
<evidence type="ECO:0000256" key="8">
    <source>
        <dbReference type="ARBA" id="ARBA00047715"/>
    </source>
</evidence>